<feature type="non-terminal residue" evidence="2">
    <location>
        <position position="237"/>
    </location>
</feature>
<evidence type="ECO:0000256" key="1">
    <source>
        <dbReference type="SAM" id="MobiDB-lite"/>
    </source>
</evidence>
<dbReference type="PANTHER" id="PTHR15225:SF8">
    <property type="entry name" value="RNA-BINDING PROTEIN 43"/>
    <property type="match status" value="1"/>
</dbReference>
<reference evidence="2 3" key="1">
    <citation type="submission" date="2019-09" db="EMBL/GenBank/DDBJ databases">
        <title>Bird 10,000 Genomes (B10K) Project - Family phase.</title>
        <authorList>
            <person name="Zhang G."/>
        </authorList>
    </citation>
    <scope>NUCLEOTIDE SEQUENCE [LARGE SCALE GENOMIC DNA]</scope>
    <source>
        <strain evidence="2">B10K-CU-031-13</strain>
        <tissue evidence="2">Muscle</tissue>
    </source>
</reference>
<dbReference type="Proteomes" id="UP000540952">
    <property type="component" value="Unassembled WGS sequence"/>
</dbReference>
<accession>A0A7K4WY72</accession>
<feature type="region of interest" description="Disordered" evidence="1">
    <location>
        <begin position="72"/>
        <end position="105"/>
    </location>
</feature>
<evidence type="ECO:0000313" key="2">
    <source>
        <dbReference type="EMBL" id="NWR39569.1"/>
    </source>
</evidence>
<dbReference type="AlphaFoldDB" id="A0A7K4WY72"/>
<keyword evidence="3" id="KW-1185">Reference proteome</keyword>
<evidence type="ECO:0000313" key="3">
    <source>
        <dbReference type="Proteomes" id="UP000540952"/>
    </source>
</evidence>
<gene>
    <name evidence="2" type="primary">Rbm43_0</name>
    <name evidence="2" type="ORF">TACRUB_R02559</name>
</gene>
<feature type="non-terminal residue" evidence="2">
    <location>
        <position position="1"/>
    </location>
</feature>
<sequence>QVFSSVTSVLSMSVFREQFVLEDLVAEMRKQSGDLSFGPLCSDGRIAVQGSFPAIQALRDFLLLKAKSLSEKDNREESKSHQRPRRRLQEHRSTREMRNSVPGGDGGKQVVVLETDIYHYMKHFFPWIFQENDVVVSAVTDGDITTVCVENAGRADAGQVSSVKKKISDQSIKLHSILRKITVSLKEFTRDEKQRHKWVCERLKSCYPQVLVIPYDAHIEVIGFSSDIFKFTEEMSS</sequence>
<name>A0A7K4WY72_9TYRA</name>
<comment type="caution">
    <text evidence="2">The sequence shown here is derived from an EMBL/GenBank/DDBJ whole genome shotgun (WGS) entry which is preliminary data.</text>
</comment>
<dbReference type="PANTHER" id="PTHR15225">
    <property type="entry name" value="INTERFERON-INDUCED PROTEIN 35/NMI N-MYC/STAT INTERACTING PROTEIN"/>
    <property type="match status" value="1"/>
</dbReference>
<organism evidence="2 3">
    <name type="scientific">Tachuris rubrigastra</name>
    <dbReference type="NCBI Taxonomy" id="495162"/>
    <lineage>
        <taxon>Eukaryota</taxon>
        <taxon>Metazoa</taxon>
        <taxon>Chordata</taxon>
        <taxon>Craniata</taxon>
        <taxon>Vertebrata</taxon>
        <taxon>Euteleostomi</taxon>
        <taxon>Archelosauria</taxon>
        <taxon>Archosauria</taxon>
        <taxon>Dinosauria</taxon>
        <taxon>Saurischia</taxon>
        <taxon>Theropoda</taxon>
        <taxon>Coelurosauria</taxon>
        <taxon>Aves</taxon>
        <taxon>Neognathae</taxon>
        <taxon>Neoaves</taxon>
        <taxon>Telluraves</taxon>
        <taxon>Australaves</taxon>
        <taxon>Passeriformes</taxon>
        <taxon>Tyrannidae</taxon>
        <taxon>Tachuris</taxon>
    </lineage>
</organism>
<protein>
    <submittedName>
        <fullName evidence="2">RBM43 protein</fullName>
    </submittedName>
</protein>
<dbReference type="EMBL" id="VZRD01000699">
    <property type="protein sequence ID" value="NWR39569.1"/>
    <property type="molecule type" value="Genomic_DNA"/>
</dbReference>
<proteinExistence type="predicted"/>